<keyword evidence="8 12" id="KW-0798">TonB box</keyword>
<feature type="region of interest" description="Disordered" evidence="14">
    <location>
        <begin position="109"/>
        <end position="144"/>
    </location>
</feature>
<keyword evidence="10 11" id="KW-0998">Cell outer membrane</keyword>
<evidence type="ECO:0000259" key="16">
    <source>
        <dbReference type="Pfam" id="PF07715"/>
    </source>
</evidence>
<keyword evidence="6" id="KW-0408">Iron</keyword>
<accession>A0ABT1TW34</accession>
<evidence type="ECO:0000313" key="17">
    <source>
        <dbReference type="EMBL" id="MCQ8118949.1"/>
    </source>
</evidence>
<evidence type="ECO:0000256" key="12">
    <source>
        <dbReference type="RuleBase" id="RU003357"/>
    </source>
</evidence>
<evidence type="ECO:0000256" key="14">
    <source>
        <dbReference type="SAM" id="MobiDB-lite"/>
    </source>
</evidence>
<evidence type="ECO:0000313" key="18">
    <source>
        <dbReference type="Proteomes" id="UP001524570"/>
    </source>
</evidence>
<evidence type="ECO:0000256" key="2">
    <source>
        <dbReference type="ARBA" id="ARBA00022448"/>
    </source>
</evidence>
<keyword evidence="18" id="KW-1185">Reference proteome</keyword>
<keyword evidence="3 11" id="KW-1134">Transmembrane beta strand</keyword>
<evidence type="ECO:0000256" key="9">
    <source>
        <dbReference type="ARBA" id="ARBA00023136"/>
    </source>
</evidence>
<dbReference type="PANTHER" id="PTHR32552">
    <property type="entry name" value="FERRICHROME IRON RECEPTOR-RELATED"/>
    <property type="match status" value="1"/>
</dbReference>
<evidence type="ECO:0000256" key="10">
    <source>
        <dbReference type="ARBA" id="ARBA00023237"/>
    </source>
</evidence>
<feature type="compositionally biased region" description="Low complexity" evidence="14">
    <location>
        <begin position="109"/>
        <end position="129"/>
    </location>
</feature>
<dbReference type="Gene3D" id="2.40.170.20">
    <property type="entry name" value="TonB-dependent receptor, beta-barrel domain"/>
    <property type="match status" value="1"/>
</dbReference>
<evidence type="ECO:0000256" key="11">
    <source>
        <dbReference type="PROSITE-ProRule" id="PRU01360"/>
    </source>
</evidence>
<keyword evidence="13" id="KW-0175">Coiled coil</keyword>
<proteinExistence type="inferred from homology"/>
<dbReference type="SUPFAM" id="SSF56935">
    <property type="entry name" value="Porins"/>
    <property type="match status" value="1"/>
</dbReference>
<keyword evidence="7" id="KW-0406">Ion transport</keyword>
<keyword evidence="2 11" id="KW-0813">Transport</keyword>
<feature type="coiled-coil region" evidence="13">
    <location>
        <begin position="65"/>
        <end position="99"/>
    </location>
</feature>
<evidence type="ECO:0000256" key="8">
    <source>
        <dbReference type="ARBA" id="ARBA00023077"/>
    </source>
</evidence>
<keyword evidence="17" id="KW-0675">Receptor</keyword>
<dbReference type="PROSITE" id="PS52016">
    <property type="entry name" value="TONB_DEPENDENT_REC_3"/>
    <property type="match status" value="1"/>
</dbReference>
<evidence type="ECO:0000256" key="4">
    <source>
        <dbReference type="ARBA" id="ARBA00022496"/>
    </source>
</evidence>
<comment type="subcellular location">
    <subcellularLocation>
        <location evidence="1 11">Cell outer membrane</location>
        <topology evidence="1 11">Multi-pass membrane protein</topology>
    </subcellularLocation>
</comment>
<dbReference type="Pfam" id="PF00593">
    <property type="entry name" value="TonB_dep_Rec_b-barrel"/>
    <property type="match status" value="1"/>
</dbReference>
<dbReference type="InterPro" id="IPR012910">
    <property type="entry name" value="Plug_dom"/>
</dbReference>
<dbReference type="PANTHER" id="PTHR32552:SF81">
    <property type="entry name" value="TONB-DEPENDENT OUTER MEMBRANE RECEPTOR"/>
    <property type="match status" value="1"/>
</dbReference>
<feature type="compositionally biased region" description="Acidic residues" evidence="14">
    <location>
        <begin position="130"/>
        <end position="141"/>
    </location>
</feature>
<keyword evidence="9 11" id="KW-0472">Membrane</keyword>
<sequence length="919" mass="99618">MKENLMGSLSADNIESVKVPLHISNRRGLSACVAMAIAGGSMLLANDATAQTTTVKKSAKKAGNKTVADSKVSDLQAQVERLSRELEASKRREQDLLKKGVATAPAAAGSADAAALNSQEPDNVVAAAEPEPEEKADEPQDLSEVVVTSRRKEEKLQEVPIPVAVINRETLERDNVVSVQDFSRRAPNLGVTSANARQTSIALRGLGKNSGNESMEPSVGVMVDNVWRAWTGAAWANFADLDQVEVLRGPQGTLQGKNSNLGLLNITTKAPSFKNSYYVDGFAGSRDALQGKFGATGTILPGLLAYRASGFIDKRDGFVKNFDVHRSEGDLGETNALGGRLQFLFTPSEDLSARLIVDKTASTQTMSVQPLIADPTRFDDGTLRTTTFSTRLARDWFNTLRSNGQAVTVIGDPRAMANNERRQSRGDGSGVSAEINWDVAGHRFTSISAYRDALFEPNHDGESSTADVERISGWTVKNEQWSQELRLASKDPGPVDYQFGVFAMRAIADTFNQRLFGVDAGAFHASNSQYALLNATPASRQLLAASMRDTMLTQNVVPATDSYAGYGQINWHVTDDATLTLGLRNTFERRENTGYSRNLGGVNLDTLGASLGANAAQIAAAKAIRSNRLGPEWDAPRQGFDQNSQNWLINPSYKVNKDLMVYGSVAGGQKSGAAQFNFNTGATENVKPEDVMDYEFGVKTTWLDRKLVFNVNLYQTDIQSFQSQLVAPDPLRSGQFLSQLGNIGGIQLRGIELETNWDITQGLNVFLNGSYNKAIYTDFANAPCPPEANNTGFCDQTGKTIPNAPAFTANYGIDYRAPLTFGYGNDYGLQWHAYLIDSFKSAANYNASLSRYGKQDAYHVTDGGIGVGTKNGKYNLDLVGRNIFDTIYFTNASNFSGTGAASASFGDARYYGVHFRAKF</sequence>
<comment type="similarity">
    <text evidence="11 12">Belongs to the TonB-dependent receptor family.</text>
</comment>
<organism evidence="17 18">
    <name type="scientific">Methylomonas rosea</name>
    <dbReference type="NCBI Taxonomy" id="2952227"/>
    <lineage>
        <taxon>Bacteria</taxon>
        <taxon>Pseudomonadati</taxon>
        <taxon>Pseudomonadota</taxon>
        <taxon>Gammaproteobacteria</taxon>
        <taxon>Methylococcales</taxon>
        <taxon>Methylococcaceae</taxon>
        <taxon>Methylomonas</taxon>
    </lineage>
</organism>
<dbReference type="InterPro" id="IPR000531">
    <property type="entry name" value="Beta-barrel_TonB"/>
</dbReference>
<evidence type="ECO:0000256" key="1">
    <source>
        <dbReference type="ARBA" id="ARBA00004571"/>
    </source>
</evidence>
<gene>
    <name evidence="17" type="ORF">NP589_16050</name>
</gene>
<feature type="domain" description="TonB-dependent receptor plug" evidence="16">
    <location>
        <begin position="156"/>
        <end position="259"/>
    </location>
</feature>
<keyword evidence="4" id="KW-0410">Iron transport</keyword>
<feature type="domain" description="TonB-dependent receptor-like beta-barrel" evidence="15">
    <location>
        <begin position="377"/>
        <end position="882"/>
    </location>
</feature>
<evidence type="ECO:0000256" key="7">
    <source>
        <dbReference type="ARBA" id="ARBA00023065"/>
    </source>
</evidence>
<keyword evidence="5 11" id="KW-0812">Transmembrane</keyword>
<evidence type="ECO:0000256" key="13">
    <source>
        <dbReference type="SAM" id="Coils"/>
    </source>
</evidence>
<evidence type="ECO:0000256" key="5">
    <source>
        <dbReference type="ARBA" id="ARBA00022692"/>
    </source>
</evidence>
<reference evidence="17 18" key="1">
    <citation type="submission" date="2022-07" db="EMBL/GenBank/DDBJ databases">
        <title>Methylomonas rivi sp. nov., Methylomonas rosea sp. nov., Methylomonas aureus sp. nov. and Methylomonas subterranea sp. nov., four novel methanotrophs isolated from a freshwater creek and the deep terrestrial subsurface.</title>
        <authorList>
            <person name="Abin C."/>
            <person name="Sankaranarayanan K."/>
            <person name="Garner C."/>
            <person name="Sindelar R."/>
            <person name="Kotary K."/>
            <person name="Garner R."/>
            <person name="Barclay S."/>
            <person name="Lawson P."/>
            <person name="Krumholz L."/>
        </authorList>
    </citation>
    <scope>NUCLEOTIDE SEQUENCE [LARGE SCALE GENOMIC DNA]</scope>
    <source>
        <strain evidence="17 18">WSC-7</strain>
    </source>
</reference>
<evidence type="ECO:0000256" key="3">
    <source>
        <dbReference type="ARBA" id="ARBA00022452"/>
    </source>
</evidence>
<name>A0ABT1TW34_9GAMM</name>
<dbReference type="RefSeq" id="WP_256607905.1">
    <property type="nucleotide sequence ID" value="NZ_JANIBL010000054.1"/>
</dbReference>
<comment type="caution">
    <text evidence="17">The sequence shown here is derived from an EMBL/GenBank/DDBJ whole genome shotgun (WGS) entry which is preliminary data.</text>
</comment>
<evidence type="ECO:0000259" key="15">
    <source>
        <dbReference type="Pfam" id="PF00593"/>
    </source>
</evidence>
<dbReference type="Pfam" id="PF07715">
    <property type="entry name" value="Plug"/>
    <property type="match status" value="1"/>
</dbReference>
<protein>
    <submittedName>
        <fullName evidence="17">TonB-dependent receptor</fullName>
    </submittedName>
</protein>
<dbReference type="InterPro" id="IPR039426">
    <property type="entry name" value="TonB-dep_rcpt-like"/>
</dbReference>
<dbReference type="EMBL" id="JANIBL010000054">
    <property type="protein sequence ID" value="MCQ8118949.1"/>
    <property type="molecule type" value="Genomic_DNA"/>
</dbReference>
<dbReference type="InterPro" id="IPR036942">
    <property type="entry name" value="Beta-barrel_TonB_sf"/>
</dbReference>
<dbReference type="Proteomes" id="UP001524570">
    <property type="component" value="Unassembled WGS sequence"/>
</dbReference>
<evidence type="ECO:0000256" key="6">
    <source>
        <dbReference type="ARBA" id="ARBA00023004"/>
    </source>
</evidence>